<dbReference type="InterPro" id="IPR005031">
    <property type="entry name" value="COQ10_START"/>
</dbReference>
<feature type="domain" description="Coenzyme Q-binding protein COQ10 START" evidence="1">
    <location>
        <begin position="13"/>
        <end position="126"/>
    </location>
</feature>
<name>A0A1J5SM07_9ZZZZ</name>
<dbReference type="SUPFAM" id="SSF55961">
    <property type="entry name" value="Bet v1-like"/>
    <property type="match status" value="1"/>
</dbReference>
<proteinExistence type="predicted"/>
<dbReference type="Gene3D" id="3.30.530.20">
    <property type="match status" value="1"/>
</dbReference>
<comment type="caution">
    <text evidence="2">The sequence shown here is derived from an EMBL/GenBank/DDBJ whole genome shotgun (WGS) entry which is preliminary data.</text>
</comment>
<dbReference type="InterPro" id="IPR023393">
    <property type="entry name" value="START-like_dom_sf"/>
</dbReference>
<dbReference type="EMBL" id="MLJW01000052">
    <property type="protein sequence ID" value="OIR05141.1"/>
    <property type="molecule type" value="Genomic_DNA"/>
</dbReference>
<evidence type="ECO:0000313" key="2">
    <source>
        <dbReference type="EMBL" id="OIR05141.1"/>
    </source>
</evidence>
<dbReference type="CDD" id="cd07820">
    <property type="entry name" value="SRPBCC_3"/>
    <property type="match status" value="1"/>
</dbReference>
<accession>A0A1J5SM07</accession>
<reference evidence="2" key="1">
    <citation type="submission" date="2016-10" db="EMBL/GenBank/DDBJ databases">
        <title>Sequence of Gallionella enrichment culture.</title>
        <authorList>
            <person name="Poehlein A."/>
            <person name="Muehling M."/>
            <person name="Daniel R."/>
        </authorList>
    </citation>
    <scope>NUCLEOTIDE SEQUENCE</scope>
</reference>
<protein>
    <submittedName>
        <fullName evidence="2">Polyketide cyclase / dehydrase and lipid transport</fullName>
    </submittedName>
</protein>
<organism evidence="2">
    <name type="scientific">mine drainage metagenome</name>
    <dbReference type="NCBI Taxonomy" id="410659"/>
    <lineage>
        <taxon>unclassified sequences</taxon>
        <taxon>metagenomes</taxon>
        <taxon>ecological metagenomes</taxon>
    </lineage>
</organism>
<sequence length="157" mass="18670">MKSYYFHDELWLPTPRAELFSFFAEAQNLESITPPWLNFKILTPGRLRMRAGVLIDYRLRLHGFPLRWQTEITAWEPPHRFVDEQRRGPYRLWRHEHAFFDADGGTLCHDDVEYRVMGGALVNRFFVRRDVERIFAYRREALLARFGGTPEAVAART</sequence>
<dbReference type="AlphaFoldDB" id="A0A1J5SM07"/>
<gene>
    <name evidence="2" type="ORF">GALL_126990</name>
</gene>
<evidence type="ECO:0000259" key="1">
    <source>
        <dbReference type="Pfam" id="PF03364"/>
    </source>
</evidence>
<dbReference type="Pfam" id="PF03364">
    <property type="entry name" value="Polyketide_cyc"/>
    <property type="match status" value="1"/>
</dbReference>